<dbReference type="GO" id="GO:0005764">
    <property type="term" value="C:lysosome"/>
    <property type="evidence" value="ECO:0007669"/>
    <property type="project" value="TreeGrafter"/>
</dbReference>
<comment type="caution">
    <text evidence="10">The sequence shown here is derived from an EMBL/GenBank/DDBJ whole genome shotgun (WGS) entry which is preliminary data.</text>
</comment>
<keyword evidence="5 8" id="KW-1133">Transmembrane helix</keyword>
<dbReference type="InterPro" id="IPR025958">
    <property type="entry name" value="SID1_TM_fam"/>
</dbReference>
<evidence type="ECO:0000256" key="3">
    <source>
        <dbReference type="ARBA" id="ARBA00022692"/>
    </source>
</evidence>
<evidence type="ECO:0000256" key="7">
    <source>
        <dbReference type="ARBA" id="ARBA00023180"/>
    </source>
</evidence>
<protein>
    <recommendedName>
        <fullName evidence="12">SID1 transmembrane family member 1</fullName>
    </recommendedName>
</protein>
<evidence type="ECO:0000256" key="2">
    <source>
        <dbReference type="ARBA" id="ARBA00006618"/>
    </source>
</evidence>
<keyword evidence="4 9" id="KW-0732">Signal</keyword>
<evidence type="ECO:0000256" key="5">
    <source>
        <dbReference type="ARBA" id="ARBA00022989"/>
    </source>
</evidence>
<feature type="transmembrane region" description="Helical" evidence="8">
    <location>
        <begin position="388"/>
        <end position="407"/>
    </location>
</feature>
<keyword evidence="11" id="KW-1185">Reference proteome</keyword>
<feature type="transmembrane region" description="Helical" evidence="8">
    <location>
        <begin position="533"/>
        <end position="557"/>
    </location>
</feature>
<feature type="transmembrane region" description="Helical" evidence="8">
    <location>
        <begin position="275"/>
        <end position="297"/>
    </location>
</feature>
<feature type="signal peptide" evidence="9">
    <location>
        <begin position="1"/>
        <end position="17"/>
    </location>
</feature>
<evidence type="ECO:0000313" key="11">
    <source>
        <dbReference type="Proteomes" id="UP001159428"/>
    </source>
</evidence>
<dbReference type="GO" id="GO:0051033">
    <property type="term" value="F:RNA transmembrane transporter activity"/>
    <property type="evidence" value="ECO:0007669"/>
    <property type="project" value="TreeGrafter"/>
</dbReference>
<evidence type="ECO:0000313" key="10">
    <source>
        <dbReference type="EMBL" id="CAH3128859.1"/>
    </source>
</evidence>
<evidence type="ECO:0000256" key="6">
    <source>
        <dbReference type="ARBA" id="ARBA00023136"/>
    </source>
</evidence>
<dbReference type="GO" id="GO:0003725">
    <property type="term" value="F:double-stranded RNA binding"/>
    <property type="evidence" value="ECO:0007669"/>
    <property type="project" value="TreeGrafter"/>
</dbReference>
<accession>A0AAU9WY65</accession>
<evidence type="ECO:0008006" key="12">
    <source>
        <dbReference type="Google" id="ProtNLM"/>
    </source>
</evidence>
<feature type="transmembrane region" description="Helical" evidence="8">
    <location>
        <begin position="795"/>
        <end position="814"/>
    </location>
</feature>
<feature type="transmembrane region" description="Helical" evidence="8">
    <location>
        <begin position="738"/>
        <end position="762"/>
    </location>
</feature>
<feature type="transmembrane region" description="Helical" evidence="8">
    <location>
        <begin position="448"/>
        <end position="470"/>
    </location>
</feature>
<feature type="chain" id="PRO_5043549775" description="SID1 transmembrane family member 1" evidence="9">
    <location>
        <begin position="18"/>
        <end position="816"/>
    </location>
</feature>
<organism evidence="10 11">
    <name type="scientific">Pocillopora meandrina</name>
    <dbReference type="NCBI Taxonomy" id="46732"/>
    <lineage>
        <taxon>Eukaryota</taxon>
        <taxon>Metazoa</taxon>
        <taxon>Cnidaria</taxon>
        <taxon>Anthozoa</taxon>
        <taxon>Hexacorallia</taxon>
        <taxon>Scleractinia</taxon>
        <taxon>Astrocoeniina</taxon>
        <taxon>Pocilloporidae</taxon>
        <taxon>Pocillopora</taxon>
    </lineage>
</organism>
<sequence>MVRSCILMSFLWTISTAGLVNECNFDGEVTKAAALQNLSFISSSSSVMFSRTLPSTRTSSHSCIVTTEDKDSFLYVKAKTSGEKNGTLHMTVYGEDELSSSGHLDTAVSHVWSTSISCPKPSGQKYSVLLTGTPSLSYAVEISENVSSIDIGQSKSFTISSTQPAAFQFKPSTGISKKQLDITVESSINVTAYLKVSHTCEDVVKNINALNHRSLRLSFAEKGRITLSKASLPPLEDTDCPWFIGIAIKSKSETREKNVTLTLASSFDYDYAKPFYFLIFLSFFGGIAVALWALFCFREPYKLAMEDEHIDDSAVSFSSPMAASHRMKDNLRSLFSSCWKKKEDEQDDELRPLIRGKKGKNTLTWKELFKAMKIVLFTHWFAHGPKTFSYTTCIVGFVLLVGSYQYVFEDWHEMIHTGDRDRCYYNDFCYRVSGYDIPFNLMISNLVYMIHGLILAWSVWVMEAELFAWCHKQARRNHLSTARLPPGQVELPKHILKCPNINGHLAKMTVPYFNTNNLEEEIMLHAEAHKRKFTFSIGYALAWGLIFEGCFSMLYHFCPTKLTFQFDTAFMFVISGLIVLSLYNGISFKECVVGKRCKKPVQANNFFLFFLVPLLIFNYFGSLLYTHRDKMGLAMKLIFVVCLVFYYIGILSWVGIKLFYNILSKSDLKKWDEVLKAVLFFVILVVISIVFPVHFGIQFDFPDMFLFSCISACLLAIMGKVLIQFFRTTRRCCTFQTFIFRFFQVSYILVTLGCMGTAVWIFTAKATTDKTQTAEESRDLNKSCAVVNFFDYHDLWHILSSFSLLMGSYLMLYISE</sequence>
<feature type="transmembrane region" description="Helical" evidence="8">
    <location>
        <begin position="606"/>
        <end position="625"/>
    </location>
</feature>
<evidence type="ECO:0000256" key="9">
    <source>
        <dbReference type="SAM" id="SignalP"/>
    </source>
</evidence>
<dbReference type="GO" id="GO:0005886">
    <property type="term" value="C:plasma membrane"/>
    <property type="evidence" value="ECO:0007669"/>
    <property type="project" value="TreeGrafter"/>
</dbReference>
<dbReference type="AlphaFoldDB" id="A0AAU9WY65"/>
<evidence type="ECO:0000256" key="1">
    <source>
        <dbReference type="ARBA" id="ARBA00004141"/>
    </source>
</evidence>
<name>A0AAU9WY65_9CNID</name>
<gene>
    <name evidence="10" type="ORF">PMEA_00013136</name>
</gene>
<evidence type="ECO:0000256" key="4">
    <source>
        <dbReference type="ARBA" id="ARBA00022729"/>
    </source>
</evidence>
<dbReference type="Proteomes" id="UP001159428">
    <property type="component" value="Unassembled WGS sequence"/>
</dbReference>
<comment type="similarity">
    <text evidence="2">Belongs to the SID1 family.</text>
</comment>
<dbReference type="PANTHER" id="PTHR12185">
    <property type="entry name" value="SID1 TRANSMEMBRANE FAMILY MEMEBER"/>
    <property type="match status" value="1"/>
</dbReference>
<dbReference type="Pfam" id="PF13965">
    <property type="entry name" value="SID-1_RNA_chan"/>
    <property type="match status" value="2"/>
</dbReference>
<keyword evidence="3 8" id="KW-0812">Transmembrane</keyword>
<keyword evidence="7" id="KW-0325">Glycoprotein</keyword>
<feature type="transmembrane region" description="Helical" evidence="8">
    <location>
        <begin position="569"/>
        <end position="586"/>
    </location>
</feature>
<proteinExistence type="inferred from homology"/>
<evidence type="ECO:0000256" key="8">
    <source>
        <dbReference type="SAM" id="Phobius"/>
    </source>
</evidence>
<feature type="transmembrane region" description="Helical" evidence="8">
    <location>
        <begin position="705"/>
        <end position="726"/>
    </location>
</feature>
<keyword evidence="6 8" id="KW-0472">Membrane</keyword>
<dbReference type="EMBL" id="CALNXJ010000023">
    <property type="protein sequence ID" value="CAH3128859.1"/>
    <property type="molecule type" value="Genomic_DNA"/>
</dbReference>
<dbReference type="PANTHER" id="PTHR12185:SF14">
    <property type="entry name" value="CHOLESTEROL UPTAKE PROTEIN 1"/>
    <property type="match status" value="1"/>
</dbReference>
<feature type="transmembrane region" description="Helical" evidence="8">
    <location>
        <begin position="677"/>
        <end position="699"/>
    </location>
</feature>
<comment type="subcellular location">
    <subcellularLocation>
        <location evidence="1">Membrane</location>
        <topology evidence="1">Multi-pass membrane protein</topology>
    </subcellularLocation>
</comment>
<feature type="transmembrane region" description="Helical" evidence="8">
    <location>
        <begin position="637"/>
        <end position="656"/>
    </location>
</feature>
<reference evidence="10 11" key="1">
    <citation type="submission" date="2022-05" db="EMBL/GenBank/DDBJ databases">
        <authorList>
            <consortium name="Genoscope - CEA"/>
            <person name="William W."/>
        </authorList>
    </citation>
    <scope>NUCLEOTIDE SEQUENCE [LARGE SCALE GENOMIC DNA]</scope>
</reference>